<dbReference type="InterPro" id="IPR036390">
    <property type="entry name" value="WH_DNA-bd_sf"/>
</dbReference>
<evidence type="ECO:0000256" key="1">
    <source>
        <dbReference type="ARBA" id="ARBA00023015"/>
    </source>
</evidence>
<dbReference type="InterPro" id="IPR014757">
    <property type="entry name" value="Tscrpt_reg_IclR_C"/>
</dbReference>
<keyword evidence="3" id="KW-0804">Transcription</keyword>
<protein>
    <recommendedName>
        <fullName evidence="6">IclR family transcriptional regulator</fullName>
    </recommendedName>
</protein>
<dbReference type="InterPro" id="IPR029016">
    <property type="entry name" value="GAF-like_dom_sf"/>
</dbReference>
<dbReference type="Gene3D" id="1.10.10.10">
    <property type="entry name" value="Winged helix-like DNA-binding domain superfamily/Winged helix DNA-binding domain"/>
    <property type="match status" value="1"/>
</dbReference>
<dbReference type="PANTHER" id="PTHR30136">
    <property type="entry name" value="HELIX-TURN-HELIX TRANSCRIPTIONAL REGULATOR, ICLR FAMILY"/>
    <property type="match status" value="1"/>
</dbReference>
<dbReference type="SUPFAM" id="SSF55781">
    <property type="entry name" value="GAF domain-like"/>
    <property type="match status" value="1"/>
</dbReference>
<sequence>MTKETIHAWSGTYPAAVDDIEAGASDPLFVRAAARTMQVLSAFHGAQGPLSLTDMSKAAGLDRSTTQRIIHTLRKLGYIQRDDRDTGYLPGIRLYDHIFDTMRLNGLIQRAIPVLLQLRDTVGERVDLSLIDDVRLIYATRFQPKRDTLNAMMLGHSVPMYCTSTGWSVLSQMDEAAARDVLARSERVKFTENTLTDPEVILEKTRQVRQQGYAVALEQLMPGEIAIGAAIVNTQGVPIGAVTITAMLSDWPEEDFVRAMRPSLMQAVNMLGRG</sequence>
<evidence type="ECO:0008006" key="6">
    <source>
        <dbReference type="Google" id="ProtNLM"/>
    </source>
</evidence>
<accession>A0A073JA82</accession>
<dbReference type="InterPro" id="IPR005471">
    <property type="entry name" value="Tscrpt_reg_IclR_N"/>
</dbReference>
<evidence type="ECO:0000256" key="2">
    <source>
        <dbReference type="ARBA" id="ARBA00023125"/>
    </source>
</evidence>
<keyword evidence="5" id="KW-1185">Reference proteome</keyword>
<dbReference type="PROSITE" id="PS51078">
    <property type="entry name" value="ICLR_ED"/>
    <property type="match status" value="1"/>
</dbReference>
<gene>
    <name evidence="4" type="ORF">SUH3_05310</name>
</gene>
<dbReference type="Proteomes" id="UP000027746">
    <property type="component" value="Unassembled WGS sequence"/>
</dbReference>
<dbReference type="GeneID" id="68871933"/>
<comment type="caution">
    <text evidence="4">The sequence shown here is derived from an EMBL/GenBank/DDBJ whole genome shotgun (WGS) entry which is preliminary data.</text>
</comment>
<dbReference type="GO" id="GO:0003700">
    <property type="term" value="F:DNA-binding transcription factor activity"/>
    <property type="evidence" value="ECO:0007669"/>
    <property type="project" value="TreeGrafter"/>
</dbReference>
<dbReference type="Pfam" id="PF09339">
    <property type="entry name" value="HTH_IclR"/>
    <property type="match status" value="1"/>
</dbReference>
<dbReference type="PROSITE" id="PS51077">
    <property type="entry name" value="HTH_ICLR"/>
    <property type="match status" value="1"/>
</dbReference>
<dbReference type="RefSeq" id="WP_051694583.1">
    <property type="nucleotide sequence ID" value="NZ_CP054600.1"/>
</dbReference>
<dbReference type="InterPro" id="IPR050707">
    <property type="entry name" value="HTH_MetabolicPath_Reg"/>
</dbReference>
<dbReference type="GO" id="GO:0003677">
    <property type="term" value="F:DNA binding"/>
    <property type="evidence" value="ECO:0007669"/>
    <property type="project" value="UniProtKB-KW"/>
</dbReference>
<reference evidence="4 5" key="1">
    <citation type="submission" date="2014-01" db="EMBL/GenBank/DDBJ databases">
        <title>Sulfitobacter sp. H3 (MCCC 1A00686) Genome Sequencing.</title>
        <authorList>
            <person name="Lai Q."/>
            <person name="Hong Z."/>
        </authorList>
    </citation>
    <scope>NUCLEOTIDE SEQUENCE [LARGE SCALE GENOMIC DNA]</scope>
    <source>
        <strain evidence="4 5">H3</strain>
    </source>
</reference>
<evidence type="ECO:0000256" key="3">
    <source>
        <dbReference type="ARBA" id="ARBA00023163"/>
    </source>
</evidence>
<dbReference type="SMART" id="SM00346">
    <property type="entry name" value="HTH_ICLR"/>
    <property type="match status" value="1"/>
</dbReference>
<name>A0A073JA82_9RHOB</name>
<dbReference type="AlphaFoldDB" id="A0A073JA82"/>
<dbReference type="EMBL" id="JAMD01000011">
    <property type="protein sequence ID" value="KEJ94627.1"/>
    <property type="molecule type" value="Genomic_DNA"/>
</dbReference>
<dbReference type="SUPFAM" id="SSF46785">
    <property type="entry name" value="Winged helix' DNA-binding domain"/>
    <property type="match status" value="1"/>
</dbReference>
<dbReference type="Pfam" id="PF01614">
    <property type="entry name" value="IclR_C"/>
    <property type="match status" value="1"/>
</dbReference>
<dbReference type="InterPro" id="IPR036388">
    <property type="entry name" value="WH-like_DNA-bd_sf"/>
</dbReference>
<evidence type="ECO:0000313" key="5">
    <source>
        <dbReference type="Proteomes" id="UP000027746"/>
    </source>
</evidence>
<keyword evidence="1" id="KW-0805">Transcription regulation</keyword>
<dbReference type="Gene3D" id="3.30.450.40">
    <property type="match status" value="1"/>
</dbReference>
<keyword evidence="2" id="KW-0238">DNA-binding</keyword>
<evidence type="ECO:0000313" key="4">
    <source>
        <dbReference type="EMBL" id="KEJ94627.1"/>
    </source>
</evidence>
<dbReference type="PANTHER" id="PTHR30136:SF35">
    <property type="entry name" value="HTH-TYPE TRANSCRIPTIONAL REGULATOR RV1719"/>
    <property type="match status" value="1"/>
</dbReference>
<proteinExistence type="predicted"/>
<organism evidence="4 5">
    <name type="scientific">Pseudosulfitobacter pseudonitzschiae</name>
    <dbReference type="NCBI Taxonomy" id="1402135"/>
    <lineage>
        <taxon>Bacteria</taxon>
        <taxon>Pseudomonadati</taxon>
        <taxon>Pseudomonadota</taxon>
        <taxon>Alphaproteobacteria</taxon>
        <taxon>Rhodobacterales</taxon>
        <taxon>Roseobacteraceae</taxon>
        <taxon>Pseudosulfitobacter</taxon>
    </lineage>
</organism>
<dbReference type="OrthoDB" id="6057486at2"/>
<dbReference type="GO" id="GO:0045892">
    <property type="term" value="P:negative regulation of DNA-templated transcription"/>
    <property type="evidence" value="ECO:0007669"/>
    <property type="project" value="TreeGrafter"/>
</dbReference>